<dbReference type="GO" id="GO:0006171">
    <property type="term" value="P:cAMP biosynthetic process"/>
    <property type="evidence" value="ECO:0007669"/>
    <property type="project" value="UniProtKB-KW"/>
</dbReference>
<dbReference type="GO" id="GO:0004016">
    <property type="term" value="F:adenylate cyclase activity"/>
    <property type="evidence" value="ECO:0007669"/>
    <property type="project" value="UniProtKB-EC"/>
</dbReference>
<evidence type="ECO:0000256" key="15">
    <source>
        <dbReference type="SAM" id="Phobius"/>
    </source>
</evidence>
<evidence type="ECO:0000313" key="17">
    <source>
        <dbReference type="Proteomes" id="UP000079169"/>
    </source>
</evidence>
<evidence type="ECO:0000256" key="13">
    <source>
        <dbReference type="ARBA" id="ARBA00023239"/>
    </source>
</evidence>
<dbReference type="GO" id="GO:0007193">
    <property type="term" value="P:adenylate cyclase-inhibiting G protein-coupled receptor signaling pathway"/>
    <property type="evidence" value="ECO:0007669"/>
    <property type="project" value="TreeGrafter"/>
</dbReference>
<protein>
    <recommendedName>
        <fullName evidence="4">adenylate cyclase</fullName>
        <ecNumber evidence="4">4.6.1.1</ecNumber>
    </recommendedName>
</protein>
<dbReference type="EC" id="4.6.1.1" evidence="4"/>
<proteinExistence type="inferred from homology"/>
<comment type="cofactor">
    <cofactor evidence="2">
        <name>Mg(2+)</name>
        <dbReference type="ChEBI" id="CHEBI:18420"/>
    </cofactor>
</comment>
<dbReference type="Proteomes" id="UP000079169">
    <property type="component" value="Unplaced"/>
</dbReference>
<dbReference type="SMART" id="SM00044">
    <property type="entry name" value="CYCc"/>
    <property type="match status" value="1"/>
</dbReference>
<comment type="catalytic activity">
    <reaction evidence="1">
        <text>ATP = 3',5'-cyclic AMP + diphosphate</text>
        <dbReference type="Rhea" id="RHEA:15389"/>
        <dbReference type="ChEBI" id="CHEBI:30616"/>
        <dbReference type="ChEBI" id="CHEBI:33019"/>
        <dbReference type="ChEBI" id="CHEBI:58165"/>
        <dbReference type="EC" id="4.6.1.1"/>
    </reaction>
</comment>
<keyword evidence="12 15" id="KW-0472">Membrane</keyword>
<dbReference type="PaxDb" id="121845-A0A3Q0ISE3"/>
<keyword evidence="5 15" id="KW-0812">Transmembrane</keyword>
<dbReference type="PANTHER" id="PTHR45627:SF12">
    <property type="entry name" value="ADENYLATE CYCLASE TYPE 2"/>
    <property type="match status" value="1"/>
</dbReference>
<evidence type="ECO:0000256" key="11">
    <source>
        <dbReference type="ARBA" id="ARBA00022998"/>
    </source>
</evidence>
<dbReference type="Gene3D" id="3.30.70.1230">
    <property type="entry name" value="Nucleotide cyclase"/>
    <property type="match status" value="1"/>
</dbReference>
<evidence type="ECO:0000256" key="8">
    <source>
        <dbReference type="ARBA" id="ARBA00022840"/>
    </source>
</evidence>
<evidence type="ECO:0000256" key="14">
    <source>
        <dbReference type="RuleBase" id="RU000405"/>
    </source>
</evidence>
<feature type="transmembrane region" description="Helical" evidence="15">
    <location>
        <begin position="212"/>
        <end position="232"/>
    </location>
</feature>
<evidence type="ECO:0000256" key="3">
    <source>
        <dbReference type="ARBA" id="ARBA00004141"/>
    </source>
</evidence>
<keyword evidence="8" id="KW-0067">ATP-binding</keyword>
<evidence type="ECO:0000256" key="5">
    <source>
        <dbReference type="ARBA" id="ARBA00022692"/>
    </source>
</evidence>
<dbReference type="GO" id="GO:0007189">
    <property type="term" value="P:adenylate cyclase-activating G protein-coupled receptor signaling pathway"/>
    <property type="evidence" value="ECO:0007669"/>
    <property type="project" value="TreeGrafter"/>
</dbReference>
<keyword evidence="13 14" id="KW-0456">Lyase</keyword>
<evidence type="ECO:0000256" key="9">
    <source>
        <dbReference type="ARBA" id="ARBA00022842"/>
    </source>
</evidence>
<evidence type="ECO:0000256" key="2">
    <source>
        <dbReference type="ARBA" id="ARBA00001946"/>
    </source>
</evidence>
<dbReference type="InterPro" id="IPR018297">
    <property type="entry name" value="A/G_cyclase_CS"/>
</dbReference>
<dbReference type="PROSITE" id="PS50125">
    <property type="entry name" value="GUANYLATE_CYCLASE_2"/>
    <property type="match status" value="1"/>
</dbReference>
<feature type="transmembrane region" description="Helical" evidence="15">
    <location>
        <begin position="14"/>
        <end position="36"/>
    </location>
</feature>
<dbReference type="RefSeq" id="XP_026679192.1">
    <property type="nucleotide sequence ID" value="XM_026823391.1"/>
</dbReference>
<name>A0A3Q0ISE3_DIACI</name>
<keyword evidence="11" id="KW-0115">cAMP biosynthesis</keyword>
<dbReference type="GeneID" id="103508920"/>
<keyword evidence="6" id="KW-0479">Metal-binding</keyword>
<dbReference type="InterPro" id="IPR001054">
    <property type="entry name" value="A/G_cyclase"/>
</dbReference>
<keyword evidence="17" id="KW-1185">Reference proteome</keyword>
<feature type="transmembrane region" description="Helical" evidence="15">
    <location>
        <begin position="421"/>
        <end position="443"/>
    </location>
</feature>
<dbReference type="KEGG" id="dci:103508920"/>
<dbReference type="PROSITE" id="PS00452">
    <property type="entry name" value="GUANYLATE_CYCLASE_1"/>
    <property type="match status" value="1"/>
</dbReference>
<dbReference type="GO" id="GO:0046872">
    <property type="term" value="F:metal ion binding"/>
    <property type="evidence" value="ECO:0007669"/>
    <property type="project" value="UniProtKB-KW"/>
</dbReference>
<dbReference type="GO" id="GO:0005886">
    <property type="term" value="C:plasma membrane"/>
    <property type="evidence" value="ECO:0007669"/>
    <property type="project" value="TreeGrafter"/>
</dbReference>
<dbReference type="GO" id="GO:0035556">
    <property type="term" value="P:intracellular signal transduction"/>
    <property type="evidence" value="ECO:0007669"/>
    <property type="project" value="InterPro"/>
</dbReference>
<comment type="similarity">
    <text evidence="14">Belongs to the adenylyl cyclase class-4/guanylyl cyclase family.</text>
</comment>
<comment type="subcellular location">
    <subcellularLocation>
        <location evidence="3">Membrane</location>
        <topology evidence="3">Multi-pass membrane protein</topology>
    </subcellularLocation>
</comment>
<reference evidence="18" key="1">
    <citation type="submission" date="2025-08" db="UniProtKB">
        <authorList>
            <consortium name="RefSeq"/>
        </authorList>
    </citation>
    <scope>IDENTIFICATION</scope>
</reference>
<dbReference type="Pfam" id="PF00211">
    <property type="entry name" value="Guanylate_cyc"/>
    <property type="match status" value="2"/>
</dbReference>
<dbReference type="PANTHER" id="PTHR45627">
    <property type="entry name" value="ADENYLATE CYCLASE TYPE 1"/>
    <property type="match status" value="1"/>
</dbReference>
<dbReference type="GO" id="GO:0005524">
    <property type="term" value="F:ATP binding"/>
    <property type="evidence" value="ECO:0007669"/>
    <property type="project" value="UniProtKB-KW"/>
</dbReference>
<dbReference type="CDD" id="cd07302">
    <property type="entry name" value="CHD"/>
    <property type="match status" value="1"/>
</dbReference>
<keyword evidence="10 15" id="KW-1133">Transmembrane helix</keyword>
<evidence type="ECO:0000256" key="1">
    <source>
        <dbReference type="ARBA" id="ARBA00001593"/>
    </source>
</evidence>
<dbReference type="STRING" id="121845.A0A3Q0ISE3"/>
<feature type="domain" description="Guanylate cyclase" evidence="16">
    <location>
        <begin position="302"/>
        <end position="563"/>
    </location>
</feature>
<sequence length="614" mass="69110">MGAKELLHFSSWSIILYASYIPTLLAVSILAVICWIPSRTGLSESDTDYITSDANGSASGGEFNSVVSGNYYLRIDCRHRNFDGDNTLLPYTPPPGGFIKCTRAPASPQYQSLSDVEVLWQALNETFTHSSNVSTVLFYRNRTSEMDINMSLGVSDIFSTYMESSILTVAIVFIFLRVGFLVKLVSMVCVVLLHFVVYSVQNLFFPYRYDDLPYQLTTWFPILILIILFHILDRQMEFTARTDFLWQAKLKVEQDDVETMRGINKILLENILPAHVAQHFLHSSSSSRVTQDLYHERYNCIGVMFASIPNYKEFYDENDVNKQGLECLRLLNEIICDFDKLLLKPKFSSIEKIKTIGSTYMLASGLRPGLEDQPGGSNVFHLILWIPSRTGLSESDTDYITSDANGSASGGEFNSVVSGNYYLRIGIFVTTVVIVAVCSYVTLVDVQELQDVEVLWQALNETFTHSSNVSTVLFYRNRTSEMDINMSLGVSDIFSEHYHLAILPLASNIFLPRQSWRPAFRIHRSVPKQRGLNHGPVIAGVIGAQKPQYDIWSNTVNVASRMDSCGVVGRLQVTEDTAKILMASGYDCKCRGQIFVKGKGTLTTYFVKMPYESI</sequence>
<evidence type="ECO:0000256" key="7">
    <source>
        <dbReference type="ARBA" id="ARBA00022741"/>
    </source>
</evidence>
<keyword evidence="7" id="KW-0547">Nucleotide-binding</keyword>
<evidence type="ECO:0000256" key="12">
    <source>
        <dbReference type="ARBA" id="ARBA00023136"/>
    </source>
</evidence>
<keyword evidence="9" id="KW-0460">Magnesium</keyword>
<evidence type="ECO:0000256" key="6">
    <source>
        <dbReference type="ARBA" id="ARBA00022723"/>
    </source>
</evidence>
<dbReference type="InterPro" id="IPR029787">
    <property type="entry name" value="Nucleotide_cyclase"/>
</dbReference>
<feature type="transmembrane region" description="Helical" evidence="15">
    <location>
        <begin position="167"/>
        <end position="200"/>
    </location>
</feature>
<evidence type="ECO:0000313" key="18">
    <source>
        <dbReference type="RefSeq" id="XP_026679192.1"/>
    </source>
</evidence>
<evidence type="ECO:0000259" key="16">
    <source>
        <dbReference type="PROSITE" id="PS50125"/>
    </source>
</evidence>
<evidence type="ECO:0000256" key="10">
    <source>
        <dbReference type="ARBA" id="ARBA00022989"/>
    </source>
</evidence>
<evidence type="ECO:0000256" key="4">
    <source>
        <dbReference type="ARBA" id="ARBA00012201"/>
    </source>
</evidence>
<gene>
    <name evidence="18" type="primary">LOC103508920</name>
</gene>
<accession>A0A3Q0ISE3</accession>
<organism evidence="17 18">
    <name type="scientific">Diaphorina citri</name>
    <name type="common">Asian citrus psyllid</name>
    <dbReference type="NCBI Taxonomy" id="121845"/>
    <lineage>
        <taxon>Eukaryota</taxon>
        <taxon>Metazoa</taxon>
        <taxon>Ecdysozoa</taxon>
        <taxon>Arthropoda</taxon>
        <taxon>Hexapoda</taxon>
        <taxon>Insecta</taxon>
        <taxon>Pterygota</taxon>
        <taxon>Neoptera</taxon>
        <taxon>Paraneoptera</taxon>
        <taxon>Hemiptera</taxon>
        <taxon>Sternorrhyncha</taxon>
        <taxon>Psylloidea</taxon>
        <taxon>Psyllidae</taxon>
        <taxon>Diaphorininae</taxon>
        <taxon>Diaphorina</taxon>
    </lineage>
</organism>
<dbReference type="SUPFAM" id="SSF55073">
    <property type="entry name" value="Nucleotide cyclase"/>
    <property type="match status" value="1"/>
</dbReference>
<dbReference type="AlphaFoldDB" id="A0A3Q0ISE3"/>